<gene>
    <name evidence="1" type="ORF">EZS27_001067</name>
</gene>
<dbReference type="Gene3D" id="3.40.50.1820">
    <property type="entry name" value="alpha/beta hydrolase"/>
    <property type="match status" value="1"/>
</dbReference>
<dbReference type="SUPFAM" id="SSF53474">
    <property type="entry name" value="alpha/beta-Hydrolases"/>
    <property type="match status" value="1"/>
</dbReference>
<protein>
    <submittedName>
        <fullName evidence="1">Esterase EstD</fullName>
        <ecNumber evidence="1">3.1.1.1</ecNumber>
    </submittedName>
</protein>
<accession>A0A5J4SZT3</accession>
<dbReference type="EC" id="3.1.1.1" evidence="1"/>
<proteinExistence type="predicted"/>
<dbReference type="InterPro" id="IPR053145">
    <property type="entry name" value="AB_hydrolase_Est10"/>
</dbReference>
<name>A0A5J4SZT3_9ZZZZ</name>
<sequence length="89" mass="10122">MEVAKKLSLPILIFQGERDYQVTMADFELWRTALSAKPNVSFKSYPLLNHLYQEGNGRSIPSEYNNANPVPQYVMDDIVAFINSFSCTS</sequence>
<dbReference type="GO" id="GO:0106435">
    <property type="term" value="F:carboxylesterase activity"/>
    <property type="evidence" value="ECO:0007669"/>
    <property type="project" value="UniProtKB-EC"/>
</dbReference>
<dbReference type="PANTHER" id="PTHR43265:SF1">
    <property type="entry name" value="ESTERASE ESTD"/>
    <property type="match status" value="1"/>
</dbReference>
<dbReference type="AlphaFoldDB" id="A0A5J4SZT3"/>
<comment type="caution">
    <text evidence="1">The sequence shown here is derived from an EMBL/GenBank/DDBJ whole genome shotgun (WGS) entry which is preliminary data.</text>
</comment>
<evidence type="ECO:0000313" key="1">
    <source>
        <dbReference type="EMBL" id="KAA6351544.1"/>
    </source>
</evidence>
<reference evidence="1" key="1">
    <citation type="submission" date="2019-03" db="EMBL/GenBank/DDBJ databases">
        <title>Single cell metagenomics reveals metabolic interactions within the superorganism composed of flagellate Streblomastix strix and complex community of Bacteroidetes bacteria on its surface.</title>
        <authorList>
            <person name="Treitli S.C."/>
            <person name="Kolisko M."/>
            <person name="Husnik F."/>
            <person name="Keeling P."/>
            <person name="Hampl V."/>
        </authorList>
    </citation>
    <scope>NUCLEOTIDE SEQUENCE</scope>
    <source>
        <strain evidence="1">STM</strain>
    </source>
</reference>
<dbReference type="InterPro" id="IPR029058">
    <property type="entry name" value="AB_hydrolase_fold"/>
</dbReference>
<organism evidence="1">
    <name type="scientific">termite gut metagenome</name>
    <dbReference type="NCBI Taxonomy" id="433724"/>
    <lineage>
        <taxon>unclassified sequences</taxon>
        <taxon>metagenomes</taxon>
        <taxon>organismal metagenomes</taxon>
    </lineage>
</organism>
<keyword evidence="1" id="KW-0378">Hydrolase</keyword>
<dbReference type="PANTHER" id="PTHR43265">
    <property type="entry name" value="ESTERASE ESTD"/>
    <property type="match status" value="1"/>
</dbReference>
<dbReference type="EMBL" id="SNRY01000012">
    <property type="protein sequence ID" value="KAA6351544.1"/>
    <property type="molecule type" value="Genomic_DNA"/>
</dbReference>